<dbReference type="STRING" id="1122159.SAMN02745246_01969"/>
<organism evidence="2 3">
    <name type="scientific">Leeuwenhoekiella marinoflava</name>
    <dbReference type="NCBI Taxonomy" id="988"/>
    <lineage>
        <taxon>Bacteria</taxon>
        <taxon>Pseudomonadati</taxon>
        <taxon>Bacteroidota</taxon>
        <taxon>Flavobacteriia</taxon>
        <taxon>Flavobacteriales</taxon>
        <taxon>Flavobacteriaceae</taxon>
        <taxon>Leeuwenhoekiella</taxon>
    </lineage>
</organism>
<evidence type="ECO:0000313" key="3">
    <source>
        <dbReference type="Proteomes" id="UP000290608"/>
    </source>
</evidence>
<feature type="transmembrane region" description="Helical" evidence="1">
    <location>
        <begin position="81"/>
        <end position="104"/>
    </location>
</feature>
<dbReference type="AlphaFoldDB" id="A0A4Q0PLR8"/>
<proteinExistence type="predicted"/>
<dbReference type="RefSeq" id="WP_073099061.1">
    <property type="nucleotide sequence ID" value="NZ_QOVL01000008.1"/>
</dbReference>
<keyword evidence="1" id="KW-1133">Transmembrane helix</keyword>
<accession>A0A4Q0PLR8</accession>
<feature type="transmembrane region" description="Helical" evidence="1">
    <location>
        <begin position="6"/>
        <end position="33"/>
    </location>
</feature>
<dbReference type="Proteomes" id="UP000290608">
    <property type="component" value="Unassembled WGS sequence"/>
</dbReference>
<feature type="transmembrane region" description="Helical" evidence="1">
    <location>
        <begin position="54"/>
        <end position="75"/>
    </location>
</feature>
<dbReference type="EMBL" id="QOVL01000008">
    <property type="protein sequence ID" value="RXG30008.1"/>
    <property type="molecule type" value="Genomic_DNA"/>
</dbReference>
<evidence type="ECO:0000256" key="1">
    <source>
        <dbReference type="SAM" id="Phobius"/>
    </source>
</evidence>
<gene>
    <name evidence="2" type="ORF">DSL99_2067</name>
</gene>
<sequence length="138" mass="16075">MDFASVLLTTFISTVLMTAFSYVITLIFQINLVEPYWLNRVLFKGKQNFKPVAWILHFITGIGFLYLLLFLLQFLENNFLINGLIIGMIEGIIGIAMWQLLFSIKFKPATLKKRWYYFNLLGAHLVFSFTALYIIYGL</sequence>
<feature type="transmembrane region" description="Helical" evidence="1">
    <location>
        <begin position="116"/>
        <end position="136"/>
    </location>
</feature>
<comment type="caution">
    <text evidence="2">The sequence shown here is derived from an EMBL/GenBank/DDBJ whole genome shotgun (WGS) entry which is preliminary data.</text>
</comment>
<name>A0A4Q0PLR8_9FLAO</name>
<keyword evidence="1" id="KW-0812">Transmembrane</keyword>
<keyword evidence="1" id="KW-0472">Membrane</keyword>
<protein>
    <submittedName>
        <fullName evidence="2">Uncharacterized protein</fullName>
    </submittedName>
</protein>
<evidence type="ECO:0000313" key="2">
    <source>
        <dbReference type="EMBL" id="RXG30008.1"/>
    </source>
</evidence>
<reference evidence="2 3" key="1">
    <citation type="submission" date="2018-07" db="EMBL/GenBank/DDBJ databases">
        <title>Leeuwenhoekiella genomics.</title>
        <authorList>
            <person name="Tahon G."/>
            <person name="Willems A."/>
        </authorList>
    </citation>
    <scope>NUCLEOTIDE SEQUENCE [LARGE SCALE GENOMIC DNA]</scope>
    <source>
        <strain evidence="2 3">LMG 1345</strain>
    </source>
</reference>